<evidence type="ECO:0000313" key="12">
    <source>
        <dbReference type="EMBL" id="EWM25670.1"/>
    </source>
</evidence>
<sequence>MKMLEHPFARLQAAWASNPELLVVFLYTLLRGSLHCFSGLSNTPRTSNKFSIIMGESKGGNVNMQLDRYLRLLSKHRQSPALAWVGFLLLSLVVWKLVSDGDFSFIMTYGAFARTFGFGLLAVKLWTARSATGVSFKTLQLYALVFFFRLTSIIPFSGYLPYDKSGDWFYHFVESLSLFLVLVSMYLVKVRFPHSYDERTDSFGNLHVPASFGALVYLAVPCLALAVLFHPGLNSHFLADTTWAFSMYLESVAMLPQLYMFQKQSSQVVEVLIGHWVFASGFARVLDMIFWMSSYHELVDHSGSKMVGVFVLLTQFIHIILMVDFFYYYLISVRSGLPLQLPRAGGLV</sequence>
<feature type="transmembrane region" description="Helical" evidence="11">
    <location>
        <begin position="208"/>
        <end position="229"/>
    </location>
</feature>
<dbReference type="GO" id="GO:0016192">
    <property type="term" value="P:vesicle-mediated transport"/>
    <property type="evidence" value="ECO:0007669"/>
    <property type="project" value="UniProtKB-KW"/>
</dbReference>
<feature type="transmembrane region" description="Helical" evidence="11">
    <location>
        <begin position="268"/>
        <end position="286"/>
    </location>
</feature>
<evidence type="ECO:0000256" key="9">
    <source>
        <dbReference type="ARBA" id="ARBA00023136"/>
    </source>
</evidence>
<keyword evidence="7" id="KW-0653">Protein transport</keyword>
<reference evidence="12 13" key="1">
    <citation type="journal article" date="2014" name="Mol. Plant">
        <title>Chromosome Scale Genome Assembly and Transcriptome Profiling of Nannochloropsis gaditana in Nitrogen Depletion.</title>
        <authorList>
            <person name="Corteggiani Carpinelli E."/>
            <person name="Telatin A."/>
            <person name="Vitulo N."/>
            <person name="Forcato C."/>
            <person name="D'Angelo M."/>
            <person name="Schiavon R."/>
            <person name="Vezzi A."/>
            <person name="Giacometti G.M."/>
            <person name="Morosinotto T."/>
            <person name="Valle G."/>
        </authorList>
    </citation>
    <scope>NUCLEOTIDE SEQUENCE [LARGE SCALE GENOMIC DNA]</scope>
    <source>
        <strain evidence="12 13">B-31</strain>
    </source>
</reference>
<feature type="transmembrane region" description="Helical" evidence="11">
    <location>
        <begin position="306"/>
        <end position="330"/>
    </location>
</feature>
<evidence type="ECO:0000256" key="10">
    <source>
        <dbReference type="ARBA" id="ARBA00023170"/>
    </source>
</evidence>
<comment type="caution">
    <text evidence="12">The sequence shown here is derived from an EMBL/GenBank/DDBJ whole genome shotgun (WGS) entry which is preliminary data.</text>
</comment>
<evidence type="ECO:0000256" key="3">
    <source>
        <dbReference type="ARBA" id="ARBA00022448"/>
    </source>
</evidence>
<protein>
    <submittedName>
        <fullName evidence="12">Er lumen protein retaining receptor</fullName>
    </submittedName>
</protein>
<dbReference type="Pfam" id="PF00810">
    <property type="entry name" value="ER_lumen_recept"/>
    <property type="match status" value="1"/>
</dbReference>
<feature type="transmembrane region" description="Helical" evidence="11">
    <location>
        <begin position="139"/>
        <end position="162"/>
    </location>
</feature>
<evidence type="ECO:0000256" key="7">
    <source>
        <dbReference type="ARBA" id="ARBA00022927"/>
    </source>
</evidence>
<dbReference type="GO" id="GO:0006621">
    <property type="term" value="P:protein retention in ER lumen"/>
    <property type="evidence" value="ECO:0007669"/>
    <property type="project" value="InterPro"/>
</dbReference>
<keyword evidence="13" id="KW-1185">Reference proteome</keyword>
<dbReference type="PANTHER" id="PTHR10585">
    <property type="entry name" value="ER LUMEN PROTEIN RETAINING RECEPTOR"/>
    <property type="match status" value="1"/>
</dbReference>
<evidence type="ECO:0000256" key="5">
    <source>
        <dbReference type="ARBA" id="ARBA00022824"/>
    </source>
</evidence>
<evidence type="ECO:0000256" key="4">
    <source>
        <dbReference type="ARBA" id="ARBA00022692"/>
    </source>
</evidence>
<dbReference type="InterPro" id="IPR000133">
    <property type="entry name" value="ER_ret_rcpt"/>
</dbReference>
<gene>
    <name evidence="12" type="ORF">Naga_100355g6</name>
</gene>
<evidence type="ECO:0000256" key="11">
    <source>
        <dbReference type="SAM" id="Phobius"/>
    </source>
</evidence>
<dbReference type="OrthoDB" id="7694678at2759"/>
<dbReference type="EMBL" id="AZIL01000861">
    <property type="protein sequence ID" value="EWM25670.1"/>
    <property type="molecule type" value="Genomic_DNA"/>
</dbReference>
<proteinExistence type="inferred from homology"/>
<keyword evidence="10 12" id="KW-0675">Receptor</keyword>
<evidence type="ECO:0000313" key="13">
    <source>
        <dbReference type="Proteomes" id="UP000019335"/>
    </source>
</evidence>
<dbReference type="GO" id="GO:0046923">
    <property type="term" value="F:ER retention sequence binding"/>
    <property type="evidence" value="ECO:0007669"/>
    <property type="project" value="InterPro"/>
</dbReference>
<keyword evidence="3" id="KW-0813">Transport</keyword>
<dbReference type="Proteomes" id="UP000019335">
    <property type="component" value="Chromosome 10"/>
</dbReference>
<feature type="transmembrane region" description="Helical" evidence="11">
    <location>
        <begin position="104"/>
        <end position="127"/>
    </location>
</feature>
<evidence type="ECO:0000256" key="1">
    <source>
        <dbReference type="ARBA" id="ARBA00004477"/>
    </source>
</evidence>
<keyword evidence="5" id="KW-0256">Endoplasmic reticulum</keyword>
<feature type="transmembrane region" description="Helical" evidence="11">
    <location>
        <begin position="241"/>
        <end position="261"/>
    </location>
</feature>
<keyword evidence="8 11" id="KW-1133">Transmembrane helix</keyword>
<dbReference type="AlphaFoldDB" id="W7TF90"/>
<evidence type="ECO:0000256" key="6">
    <source>
        <dbReference type="ARBA" id="ARBA00022892"/>
    </source>
</evidence>
<dbReference type="GO" id="GO:0015031">
    <property type="term" value="P:protein transport"/>
    <property type="evidence" value="ECO:0007669"/>
    <property type="project" value="UniProtKB-KW"/>
</dbReference>
<comment type="subcellular location">
    <subcellularLocation>
        <location evidence="1">Endoplasmic reticulum membrane</location>
        <topology evidence="1">Multi-pass membrane protein</topology>
    </subcellularLocation>
</comment>
<comment type="similarity">
    <text evidence="2">Belongs to the ERD2 family.</text>
</comment>
<accession>W7TF90</accession>
<evidence type="ECO:0000256" key="2">
    <source>
        <dbReference type="ARBA" id="ARBA00010120"/>
    </source>
</evidence>
<feature type="transmembrane region" description="Helical" evidence="11">
    <location>
        <begin position="81"/>
        <end position="98"/>
    </location>
</feature>
<feature type="transmembrane region" description="Helical" evidence="11">
    <location>
        <begin position="168"/>
        <end position="188"/>
    </location>
</feature>
<keyword evidence="9 11" id="KW-0472">Membrane</keyword>
<dbReference type="GO" id="GO:0005789">
    <property type="term" value="C:endoplasmic reticulum membrane"/>
    <property type="evidence" value="ECO:0007669"/>
    <property type="project" value="UniProtKB-SubCell"/>
</dbReference>
<organism evidence="12 13">
    <name type="scientific">Nannochloropsis gaditana</name>
    <dbReference type="NCBI Taxonomy" id="72520"/>
    <lineage>
        <taxon>Eukaryota</taxon>
        <taxon>Sar</taxon>
        <taxon>Stramenopiles</taxon>
        <taxon>Ochrophyta</taxon>
        <taxon>Eustigmatophyceae</taxon>
        <taxon>Eustigmatales</taxon>
        <taxon>Monodopsidaceae</taxon>
        <taxon>Nannochloropsis</taxon>
    </lineage>
</organism>
<name>W7TF90_9STRA</name>
<keyword evidence="6" id="KW-0931">ER-Golgi transport</keyword>
<keyword evidence="4 11" id="KW-0812">Transmembrane</keyword>
<evidence type="ECO:0000256" key="8">
    <source>
        <dbReference type="ARBA" id="ARBA00022989"/>
    </source>
</evidence>